<keyword evidence="1 2" id="KW-0807">Transducer</keyword>
<dbReference type="GO" id="GO:0007165">
    <property type="term" value="P:signal transduction"/>
    <property type="evidence" value="ECO:0007669"/>
    <property type="project" value="UniProtKB-KW"/>
</dbReference>
<evidence type="ECO:0000259" key="4">
    <source>
        <dbReference type="PROSITE" id="PS50111"/>
    </source>
</evidence>
<keyword evidence="6" id="KW-1185">Reference proteome</keyword>
<evidence type="ECO:0000256" key="1">
    <source>
        <dbReference type="ARBA" id="ARBA00023224"/>
    </source>
</evidence>
<dbReference type="InterPro" id="IPR009050">
    <property type="entry name" value="Globin-like_sf"/>
</dbReference>
<evidence type="ECO:0000256" key="3">
    <source>
        <dbReference type="SAM" id="Coils"/>
    </source>
</evidence>
<dbReference type="SUPFAM" id="SSF46458">
    <property type="entry name" value="Globin-like"/>
    <property type="match status" value="1"/>
</dbReference>
<comment type="caution">
    <text evidence="5">The sequence shown here is derived from an EMBL/GenBank/DDBJ whole genome shotgun (WGS) entry which is preliminary data.</text>
</comment>
<name>I8UG51_9BACL</name>
<dbReference type="PROSITE" id="PS50111">
    <property type="entry name" value="CHEMOTAXIS_TRANSDUC_2"/>
    <property type="match status" value="1"/>
</dbReference>
<dbReference type="SUPFAM" id="SSF58104">
    <property type="entry name" value="Methyl-accepting chemotaxis protein (MCP) signaling domain"/>
    <property type="match status" value="1"/>
</dbReference>
<organism evidence="5 6">
    <name type="scientific">Fictibacillus macauensis ZFHKF-1</name>
    <dbReference type="NCBI Taxonomy" id="1196324"/>
    <lineage>
        <taxon>Bacteria</taxon>
        <taxon>Bacillati</taxon>
        <taxon>Bacillota</taxon>
        <taxon>Bacilli</taxon>
        <taxon>Bacillales</taxon>
        <taxon>Fictibacillaceae</taxon>
        <taxon>Fictibacillus</taxon>
    </lineage>
</organism>
<dbReference type="Proteomes" id="UP000004080">
    <property type="component" value="Unassembled WGS sequence"/>
</dbReference>
<dbReference type="SMART" id="SM00283">
    <property type="entry name" value="MA"/>
    <property type="match status" value="1"/>
</dbReference>
<evidence type="ECO:0000256" key="2">
    <source>
        <dbReference type="PROSITE-ProRule" id="PRU00284"/>
    </source>
</evidence>
<dbReference type="PANTHER" id="PTHR32089">
    <property type="entry name" value="METHYL-ACCEPTING CHEMOTAXIS PROTEIN MCPB"/>
    <property type="match status" value="1"/>
</dbReference>
<dbReference type="GO" id="GO:0020037">
    <property type="term" value="F:heme binding"/>
    <property type="evidence" value="ECO:0007669"/>
    <property type="project" value="InterPro"/>
</dbReference>
<evidence type="ECO:0000313" key="5">
    <source>
        <dbReference type="EMBL" id="EIT85880.1"/>
    </source>
</evidence>
<feature type="domain" description="Methyl-accepting transducer" evidence="4">
    <location>
        <begin position="202"/>
        <end position="428"/>
    </location>
</feature>
<dbReference type="STRING" id="1196324.A374_08594"/>
<gene>
    <name evidence="5" type="ORF">A374_08594</name>
</gene>
<sequence>MLRFLRNNKKNPMNSTITVEMSEEQSVSLSITDEVIQQQLHMISLELRDLTVLRQVQPIIAQHVTKIVTPFYGAIVAVPPLRSMIEHHSSLEQLQKTFEVHLIEMFNGVLDDAYLEKRKKIAAMHFKIGLEPKWYISSFQVLQLSLFEVISEAVTDELRQKVMEAVTKIINIEQQLVLDAFALEVANERIEKEHIKNKIALHVTDASEQLAAIAQETSASIEQLHHQSSSVSHYARESADYSSVVATKAKEGEQQIKQHLQSVQQIEEKMTQIADEIKLLKEDAIGMIEIVDLVKGIAEQTNLLALNAAIEAARAGELGKGFAVVAGEVRKLAEQTKQSVAGVAQYIDRTSIRMDFASTSVQEIKTWFEQNTTEVGKLHTFFEEIMEKVDGSQHESQLVGEKVYEISQVIEEMERAIAQIAGSATQLAQTLDQL</sequence>
<evidence type="ECO:0000313" key="6">
    <source>
        <dbReference type="Proteomes" id="UP000004080"/>
    </source>
</evidence>
<proteinExistence type="predicted"/>
<dbReference type="InterPro" id="IPR044398">
    <property type="entry name" value="Globin-sensor_dom"/>
</dbReference>
<dbReference type="eggNOG" id="COG0840">
    <property type="taxonomic scope" value="Bacteria"/>
</dbReference>
<keyword evidence="3" id="KW-0175">Coiled coil</keyword>
<protein>
    <submittedName>
        <fullName evidence="5">Putative heme-based aerotactic transducer (MCP)</fullName>
    </submittedName>
</protein>
<dbReference type="InterPro" id="IPR012292">
    <property type="entry name" value="Globin/Proto"/>
</dbReference>
<reference evidence="5 6" key="1">
    <citation type="journal article" date="2012" name="J. Bacteriol.">
        <title>Genome of Bacillus macauensis ZFHKF-1, a Long-Chain-Forming Bacterium.</title>
        <authorList>
            <person name="Cai L."/>
            <person name="Zhang T."/>
        </authorList>
    </citation>
    <scope>NUCLEOTIDE SEQUENCE [LARGE SCALE GENOMIC DNA]</scope>
    <source>
        <strain evidence="5 6">ZFHKF-1</strain>
    </source>
</reference>
<dbReference type="GO" id="GO:0016020">
    <property type="term" value="C:membrane"/>
    <property type="evidence" value="ECO:0007669"/>
    <property type="project" value="InterPro"/>
</dbReference>
<dbReference type="Gene3D" id="1.10.287.950">
    <property type="entry name" value="Methyl-accepting chemotaxis protein"/>
    <property type="match status" value="1"/>
</dbReference>
<dbReference type="Gene3D" id="1.10.490.10">
    <property type="entry name" value="Globins"/>
    <property type="match status" value="1"/>
</dbReference>
<feature type="coiled-coil region" evidence="3">
    <location>
        <begin position="249"/>
        <end position="283"/>
    </location>
</feature>
<dbReference type="GO" id="GO:0019825">
    <property type="term" value="F:oxygen binding"/>
    <property type="evidence" value="ECO:0007669"/>
    <property type="project" value="InterPro"/>
</dbReference>
<dbReference type="EMBL" id="AKKV01000024">
    <property type="protein sequence ID" value="EIT85880.1"/>
    <property type="molecule type" value="Genomic_DNA"/>
</dbReference>
<accession>I8UG51</accession>
<dbReference type="PANTHER" id="PTHR32089:SF118">
    <property type="entry name" value="HEME-BASED AEROTACTIC TRANSDUCER HEMAT"/>
    <property type="match status" value="1"/>
</dbReference>
<dbReference type="InterPro" id="IPR004089">
    <property type="entry name" value="MCPsignal_dom"/>
</dbReference>
<dbReference type="InterPro" id="IPR039379">
    <property type="entry name" value="Protoglobin_sensor_dom"/>
</dbReference>
<dbReference type="CDD" id="cd01068">
    <property type="entry name" value="globin_sensor"/>
    <property type="match status" value="1"/>
</dbReference>
<dbReference type="OrthoDB" id="266313at2"/>
<dbReference type="Pfam" id="PF00015">
    <property type="entry name" value="MCPsignal"/>
    <property type="match status" value="1"/>
</dbReference>
<dbReference type="AlphaFoldDB" id="I8UG51"/>
<dbReference type="PATRIC" id="fig|1196324.3.peg.1763"/>
<dbReference type="RefSeq" id="WP_007201812.1">
    <property type="nucleotide sequence ID" value="NZ_AKKV01000024.1"/>
</dbReference>
<dbReference type="Pfam" id="PF11563">
    <property type="entry name" value="Protoglobin"/>
    <property type="match status" value="1"/>
</dbReference>